<dbReference type="InterPro" id="IPR019734">
    <property type="entry name" value="TPR_rpt"/>
</dbReference>
<keyword evidence="7" id="KW-1185">Reference proteome</keyword>
<evidence type="ECO:0000256" key="4">
    <source>
        <dbReference type="SAM" id="Phobius"/>
    </source>
</evidence>
<dbReference type="Gene3D" id="1.25.40.10">
    <property type="entry name" value="Tetratricopeptide repeat domain"/>
    <property type="match status" value="1"/>
</dbReference>
<dbReference type="InterPro" id="IPR056413">
    <property type="entry name" value="TPR_CcmH_CycH"/>
</dbReference>
<dbReference type="Proteomes" id="UP000245081">
    <property type="component" value="Unassembled WGS sequence"/>
</dbReference>
<dbReference type="SUPFAM" id="SSF48452">
    <property type="entry name" value="TPR-like"/>
    <property type="match status" value="1"/>
</dbReference>
<gene>
    <name evidence="6" type="primary">ccmH</name>
    <name evidence="6" type="ORF">NMK_0465</name>
</gene>
<dbReference type="GO" id="GO:0005886">
    <property type="term" value="C:plasma membrane"/>
    <property type="evidence" value="ECO:0007669"/>
    <property type="project" value="TreeGrafter"/>
</dbReference>
<evidence type="ECO:0000256" key="2">
    <source>
        <dbReference type="ARBA" id="ARBA00022803"/>
    </source>
</evidence>
<keyword evidence="4" id="KW-1133">Transmembrane helix</keyword>
<feature type="domain" description="Cytochrome c-type biogenesis protein H TPR" evidence="5">
    <location>
        <begin position="81"/>
        <end position="205"/>
    </location>
</feature>
<keyword evidence="2 3" id="KW-0802">TPR repeat</keyword>
<name>A0A2R5F5L2_9PROT</name>
<dbReference type="Pfam" id="PF23914">
    <property type="entry name" value="TPR_CcmH_CycH"/>
    <property type="match status" value="1"/>
</dbReference>
<sequence>MIFWLLVGLMSVLALGFILLPILKPGMGRRPLLIAGLVLGLPLAAVLAYQKLGTPTAVTQPAMPSAMNPAAMPPGHPGASTMNMDLGQLADKLAEKLKANPNNADGWALLARTYVEIRRYKESLPAFEKATTMLPSDPHLLADYADALAMSNNGQFDKQSEGLVDKALALDPKHVKALMLKATIAFNRKDYSTAIANWEALLKVPGLDAERTKEAQGSIEEAKRLMSTGKS</sequence>
<accession>A0A2R5F5L2</accession>
<dbReference type="AlphaFoldDB" id="A0A2R5F5L2"/>
<reference evidence="6 7" key="1">
    <citation type="journal article" date="2018" name="Environ. Microbiol.">
        <title>Isolation and genomic characterization of Novimethylophilus kurashikiensis gen. nov. sp. nov., a new lanthanide-dependent methylotrophic species of Methylophilaceae.</title>
        <authorList>
            <person name="Lv H."/>
            <person name="Sahin N."/>
            <person name="Tani A."/>
        </authorList>
    </citation>
    <scope>NUCLEOTIDE SEQUENCE [LARGE SCALE GENOMIC DNA]</scope>
    <source>
        <strain evidence="6 7">La2-4</strain>
    </source>
</reference>
<evidence type="ECO:0000259" key="5">
    <source>
        <dbReference type="Pfam" id="PF23914"/>
    </source>
</evidence>
<protein>
    <submittedName>
        <fullName evidence="6">Cytochrome c-type biogenesis protein CcmH</fullName>
    </submittedName>
</protein>
<dbReference type="PANTHER" id="PTHR47870:SF4">
    <property type="entry name" value="CYTOCHROME C-TYPE BIOGENESIS PROTEIN CYCH"/>
    <property type="match status" value="1"/>
</dbReference>
<evidence type="ECO:0000313" key="6">
    <source>
        <dbReference type="EMBL" id="GBG12928.1"/>
    </source>
</evidence>
<proteinExistence type="predicted"/>
<dbReference type="InterPro" id="IPR011990">
    <property type="entry name" value="TPR-like_helical_dom_sf"/>
</dbReference>
<evidence type="ECO:0000313" key="7">
    <source>
        <dbReference type="Proteomes" id="UP000245081"/>
    </source>
</evidence>
<feature type="repeat" description="TPR" evidence="3">
    <location>
        <begin position="104"/>
        <end position="137"/>
    </location>
</feature>
<dbReference type="SMART" id="SM00028">
    <property type="entry name" value="TPR"/>
    <property type="match status" value="2"/>
</dbReference>
<dbReference type="OrthoDB" id="9776053at2"/>
<evidence type="ECO:0000256" key="3">
    <source>
        <dbReference type="PROSITE-ProRule" id="PRU00339"/>
    </source>
</evidence>
<dbReference type="PANTHER" id="PTHR47870">
    <property type="entry name" value="CYTOCHROME C-TYPE BIOGENESIS PROTEIN CCMH"/>
    <property type="match status" value="1"/>
</dbReference>
<organism evidence="6 7">
    <name type="scientific">Novimethylophilus kurashikiensis</name>
    <dbReference type="NCBI Taxonomy" id="1825523"/>
    <lineage>
        <taxon>Bacteria</taxon>
        <taxon>Pseudomonadati</taxon>
        <taxon>Pseudomonadota</taxon>
        <taxon>Betaproteobacteria</taxon>
        <taxon>Nitrosomonadales</taxon>
        <taxon>Methylophilaceae</taxon>
        <taxon>Novimethylophilus</taxon>
    </lineage>
</organism>
<keyword evidence="1" id="KW-0677">Repeat</keyword>
<feature type="transmembrane region" description="Helical" evidence="4">
    <location>
        <begin position="6"/>
        <end position="23"/>
    </location>
</feature>
<evidence type="ECO:0000256" key="1">
    <source>
        <dbReference type="ARBA" id="ARBA00022737"/>
    </source>
</evidence>
<feature type="transmembrane region" description="Helical" evidence="4">
    <location>
        <begin position="32"/>
        <end position="49"/>
    </location>
</feature>
<keyword evidence="4" id="KW-0812">Transmembrane</keyword>
<dbReference type="PROSITE" id="PS50005">
    <property type="entry name" value="TPR"/>
    <property type="match status" value="1"/>
</dbReference>
<dbReference type="RefSeq" id="WP_109014145.1">
    <property type="nucleotide sequence ID" value="NZ_BDOQ01000002.1"/>
</dbReference>
<keyword evidence="4" id="KW-0472">Membrane</keyword>
<dbReference type="EMBL" id="BDOQ01000002">
    <property type="protein sequence ID" value="GBG12928.1"/>
    <property type="molecule type" value="Genomic_DNA"/>
</dbReference>
<comment type="caution">
    <text evidence="6">The sequence shown here is derived from an EMBL/GenBank/DDBJ whole genome shotgun (WGS) entry which is preliminary data.</text>
</comment>
<dbReference type="InterPro" id="IPR051263">
    <property type="entry name" value="C-type_cytochrome_biogenesis"/>
</dbReference>